<evidence type="ECO:0000256" key="3">
    <source>
        <dbReference type="RuleBase" id="RU000363"/>
    </source>
</evidence>
<gene>
    <name evidence="4" type="ORF">SAMN02745941_02272</name>
</gene>
<dbReference type="PRINTS" id="PR00081">
    <property type="entry name" value="GDHRDH"/>
</dbReference>
<dbReference type="EMBL" id="FQXU01000007">
    <property type="protein sequence ID" value="SHI16265.1"/>
    <property type="molecule type" value="Genomic_DNA"/>
</dbReference>
<dbReference type="Pfam" id="PF00106">
    <property type="entry name" value="adh_short"/>
    <property type="match status" value="1"/>
</dbReference>
<dbReference type="PRINTS" id="PR00080">
    <property type="entry name" value="SDRFAMILY"/>
</dbReference>
<sequence>MEQRTWFITGINSGFGRHMAEQLLERGDKVVGTVRDINSVDDLKEKYGALLQVAHLDVTDTKAIYEVVNQAFKELGKIDVIVSNAGYGLIGAAEELTIDQITHQINTNLLGSIHLIRASLPHLRAQGGGHIIQLSSSAGQTAFSGGSLYHASKWGIEGFCEAVRQEIAPFNISLTIVEPSGARTNFTHHSIVLGERLEAYSISQAHNARRGFEDTSIVPIGYPARMVKIMIDSADQKPAPIRIALGSGAYNTIHQSLSNRLKELEEQKELAFSTDFPANN</sequence>
<dbReference type="InterPro" id="IPR002347">
    <property type="entry name" value="SDR_fam"/>
</dbReference>
<evidence type="ECO:0000256" key="2">
    <source>
        <dbReference type="ARBA" id="ARBA00023002"/>
    </source>
</evidence>
<dbReference type="PANTHER" id="PTHR43976">
    <property type="entry name" value="SHORT CHAIN DEHYDROGENASE"/>
    <property type="match status" value="1"/>
</dbReference>
<comment type="similarity">
    <text evidence="1 3">Belongs to the short-chain dehydrogenases/reductases (SDR) family.</text>
</comment>
<name>A0A1M5YWA0_9CLOT</name>
<dbReference type="Gene3D" id="3.40.50.720">
    <property type="entry name" value="NAD(P)-binding Rossmann-like Domain"/>
    <property type="match status" value="1"/>
</dbReference>
<proteinExistence type="inferred from homology"/>
<dbReference type="NCBIfam" id="NF005065">
    <property type="entry name" value="PRK06482.1"/>
    <property type="match status" value="1"/>
</dbReference>
<dbReference type="PANTHER" id="PTHR43976:SF16">
    <property type="entry name" value="SHORT-CHAIN DEHYDROGENASE_REDUCTASE FAMILY PROTEIN"/>
    <property type="match status" value="1"/>
</dbReference>
<dbReference type="InterPro" id="IPR036291">
    <property type="entry name" value="NAD(P)-bd_dom_sf"/>
</dbReference>
<dbReference type="GO" id="GO:0016491">
    <property type="term" value="F:oxidoreductase activity"/>
    <property type="evidence" value="ECO:0007669"/>
    <property type="project" value="UniProtKB-KW"/>
</dbReference>
<dbReference type="SUPFAM" id="SSF51735">
    <property type="entry name" value="NAD(P)-binding Rossmann-fold domains"/>
    <property type="match status" value="1"/>
</dbReference>
<keyword evidence="2" id="KW-0560">Oxidoreductase</keyword>
<evidence type="ECO:0000313" key="4">
    <source>
        <dbReference type="EMBL" id="SHI16265.1"/>
    </source>
</evidence>
<accession>A0A1M5YWA0</accession>
<dbReference type="CDD" id="cd05374">
    <property type="entry name" value="17beta-HSD-like_SDR_c"/>
    <property type="match status" value="1"/>
</dbReference>
<dbReference type="InterPro" id="IPR051911">
    <property type="entry name" value="SDR_oxidoreductase"/>
</dbReference>
<evidence type="ECO:0000256" key="1">
    <source>
        <dbReference type="ARBA" id="ARBA00006484"/>
    </source>
</evidence>
<reference evidence="4 5" key="1">
    <citation type="submission" date="2016-11" db="EMBL/GenBank/DDBJ databases">
        <authorList>
            <person name="Jaros S."/>
            <person name="Januszkiewicz K."/>
            <person name="Wedrychowicz H."/>
        </authorList>
    </citation>
    <scope>NUCLEOTIDE SEQUENCE [LARGE SCALE GENOMIC DNA]</scope>
    <source>
        <strain evidence="4 5">DSM 6191</strain>
    </source>
</reference>
<dbReference type="AlphaFoldDB" id="A0A1M5YWA0"/>
<dbReference type="RefSeq" id="WP_073019542.1">
    <property type="nucleotide sequence ID" value="NZ_FQXU01000007.1"/>
</dbReference>
<organism evidence="4 5">
    <name type="scientific">Clostridium intestinale DSM 6191</name>
    <dbReference type="NCBI Taxonomy" id="1121320"/>
    <lineage>
        <taxon>Bacteria</taxon>
        <taxon>Bacillati</taxon>
        <taxon>Bacillota</taxon>
        <taxon>Clostridia</taxon>
        <taxon>Eubacteriales</taxon>
        <taxon>Clostridiaceae</taxon>
        <taxon>Clostridium</taxon>
    </lineage>
</organism>
<dbReference type="Proteomes" id="UP000184241">
    <property type="component" value="Unassembled WGS sequence"/>
</dbReference>
<evidence type="ECO:0000313" key="5">
    <source>
        <dbReference type="Proteomes" id="UP000184241"/>
    </source>
</evidence>
<protein>
    <submittedName>
        <fullName evidence="4">NADP-dependent 3-hydroxy acid dehydrogenase YdfG</fullName>
    </submittedName>
</protein>